<evidence type="ECO:0000256" key="5">
    <source>
        <dbReference type="ARBA" id="ARBA00022692"/>
    </source>
</evidence>
<dbReference type="Gene3D" id="3.40.710.10">
    <property type="entry name" value="DD-peptidase/beta-lactamase superfamily"/>
    <property type="match status" value="1"/>
</dbReference>
<keyword evidence="6" id="KW-0133">Cell shape</keyword>
<keyword evidence="15" id="KW-1185">Reference proteome</keyword>
<accession>A0ABW0W6W0</accession>
<dbReference type="RefSeq" id="WP_379191086.1">
    <property type="nucleotide sequence ID" value="NZ_JBHSOW010000096.1"/>
</dbReference>
<dbReference type="InterPro" id="IPR001460">
    <property type="entry name" value="PCN-bd_Tpept"/>
</dbReference>
<dbReference type="InterPro" id="IPR050515">
    <property type="entry name" value="Beta-lactam/transpept"/>
</dbReference>
<dbReference type="Pfam" id="PF00905">
    <property type="entry name" value="Transpeptidase"/>
    <property type="match status" value="1"/>
</dbReference>
<evidence type="ECO:0000256" key="7">
    <source>
        <dbReference type="ARBA" id="ARBA00022984"/>
    </source>
</evidence>
<evidence type="ECO:0000256" key="4">
    <source>
        <dbReference type="ARBA" id="ARBA00022475"/>
    </source>
</evidence>
<feature type="domain" description="Penicillin-binding protein transpeptidase" evidence="12">
    <location>
        <begin position="305"/>
        <end position="645"/>
    </location>
</feature>
<comment type="subcellular location">
    <subcellularLocation>
        <location evidence="2">Cell membrane</location>
    </subcellularLocation>
    <subcellularLocation>
        <location evidence="1">Membrane</location>
        <topology evidence="1">Single-pass membrane protein</topology>
    </subcellularLocation>
</comment>
<dbReference type="Gene3D" id="3.90.1310.10">
    <property type="entry name" value="Penicillin-binding protein 2a (Domain 2)"/>
    <property type="match status" value="1"/>
</dbReference>
<dbReference type="SUPFAM" id="SSF56601">
    <property type="entry name" value="beta-lactamase/transpeptidase-like"/>
    <property type="match status" value="1"/>
</dbReference>
<reference evidence="15" key="1">
    <citation type="journal article" date="2019" name="Int. J. Syst. Evol. Microbiol.">
        <title>The Global Catalogue of Microorganisms (GCM) 10K type strain sequencing project: providing services to taxonomists for standard genome sequencing and annotation.</title>
        <authorList>
            <consortium name="The Broad Institute Genomics Platform"/>
            <consortium name="The Broad Institute Genome Sequencing Center for Infectious Disease"/>
            <person name="Wu L."/>
            <person name="Ma J."/>
        </authorList>
    </citation>
    <scope>NUCLEOTIDE SEQUENCE [LARGE SCALE GENOMIC DNA]</scope>
    <source>
        <strain evidence="15">CGMCC 1.3240</strain>
    </source>
</reference>
<evidence type="ECO:0000259" key="13">
    <source>
        <dbReference type="Pfam" id="PF03717"/>
    </source>
</evidence>
<organism evidence="14 15">
    <name type="scientific">Paenibacillus solisilvae</name>
    <dbReference type="NCBI Taxonomy" id="2486751"/>
    <lineage>
        <taxon>Bacteria</taxon>
        <taxon>Bacillati</taxon>
        <taxon>Bacillota</taxon>
        <taxon>Bacilli</taxon>
        <taxon>Bacillales</taxon>
        <taxon>Paenibacillaceae</taxon>
        <taxon>Paenibacillus</taxon>
    </lineage>
</organism>
<proteinExistence type="inferred from homology"/>
<dbReference type="EMBL" id="JBHSOW010000096">
    <property type="protein sequence ID" value="MFC5652451.1"/>
    <property type="molecule type" value="Genomic_DNA"/>
</dbReference>
<keyword evidence="8 11" id="KW-1133">Transmembrane helix</keyword>
<evidence type="ECO:0000256" key="1">
    <source>
        <dbReference type="ARBA" id="ARBA00004167"/>
    </source>
</evidence>
<evidence type="ECO:0000256" key="11">
    <source>
        <dbReference type="SAM" id="Phobius"/>
    </source>
</evidence>
<dbReference type="Proteomes" id="UP001596047">
    <property type="component" value="Unassembled WGS sequence"/>
</dbReference>
<keyword evidence="7" id="KW-0573">Peptidoglycan synthesis</keyword>
<evidence type="ECO:0000313" key="15">
    <source>
        <dbReference type="Proteomes" id="UP001596047"/>
    </source>
</evidence>
<dbReference type="PANTHER" id="PTHR30627:SF2">
    <property type="entry name" value="PEPTIDOGLYCAN D,D-TRANSPEPTIDASE MRDA"/>
    <property type="match status" value="1"/>
</dbReference>
<gene>
    <name evidence="14" type="ORF">ACFPYJ_25710</name>
</gene>
<dbReference type="InterPro" id="IPR012338">
    <property type="entry name" value="Beta-lactam/transpept-like"/>
</dbReference>
<evidence type="ECO:0000256" key="9">
    <source>
        <dbReference type="ARBA" id="ARBA00023136"/>
    </source>
</evidence>
<keyword evidence="9 11" id="KW-0472">Membrane</keyword>
<comment type="caution">
    <text evidence="14">The sequence shown here is derived from an EMBL/GenBank/DDBJ whole genome shotgun (WGS) entry which is preliminary data.</text>
</comment>
<evidence type="ECO:0000256" key="2">
    <source>
        <dbReference type="ARBA" id="ARBA00004236"/>
    </source>
</evidence>
<evidence type="ECO:0000256" key="8">
    <source>
        <dbReference type="ARBA" id="ARBA00022989"/>
    </source>
</evidence>
<evidence type="ECO:0000256" key="3">
    <source>
        <dbReference type="ARBA" id="ARBA00007171"/>
    </source>
</evidence>
<evidence type="ECO:0000256" key="6">
    <source>
        <dbReference type="ARBA" id="ARBA00022960"/>
    </source>
</evidence>
<comment type="similarity">
    <text evidence="3">Belongs to the transpeptidase family.</text>
</comment>
<sequence length="671" mass="74306">MQDDPQKREIANRRNFSFRLNLFFFVTFFLFSVLIVRLAILQFVEGPSLREEETKRGQTDVLIPPIRGNIYDSSGKAIAYSTSMQTLYYSIEPGTKKADSEAMAAKLLKQFQKYGNPSAAITLEEIIKNMDLDYKKNNVSVPRRIKSGLASDEIAYFMQNRDLYPGIDIVEESIRHYDKSKLAVQLVGYLKKYGGGAENNLYKDRAKTEDPRLKYLQQEDVGYDGIEYMYQDILRGKNGLKTYPVNAASRIIGPPTITKPEKGDNLYLTINRDVQEKTEKAIMAQLHFLQTTSQRDKYQRYAKTGYAVAMEVKTGKIISMASMPDYDPNIWEGGRIGTDQYNSIANVLQNGTISSVIGPYTDPKEQRKHPSSVVFLGSTMKPLSILIGLNEKLFTTSTTWNDPGAFYYGKEGSSRRRIGNAKGHAYGLLDPARAITKSSNPFMAKMVGNALYLKDGDKGVDVWDNYVKQFGLGVSTESGLPNESKGVIGYFHEREAASSQSALIFASFGQMGRYTTLQLAQYAATLASHGKRMKPQFVKEIRDSAGKVVQTFQPEVINSITFPDGYWKEIETGMANVAVSSFDDAPYKVLRKTGTSEQQVSGKTVDNAVFIAFAPAEDPVLAVAVVVPEGGFGSNGAAPIAREIFDAYDEAIGLHGVPKKPVTPDGSAGNP</sequence>
<dbReference type="InterPro" id="IPR005311">
    <property type="entry name" value="PBP_dimer"/>
</dbReference>
<protein>
    <submittedName>
        <fullName evidence="14">Peptidoglycan D,D-transpeptidase FtsI family protein</fullName>
    </submittedName>
</protein>
<keyword evidence="10" id="KW-0961">Cell wall biogenesis/degradation</keyword>
<feature type="transmembrane region" description="Helical" evidence="11">
    <location>
        <begin position="20"/>
        <end position="40"/>
    </location>
</feature>
<keyword evidence="4" id="KW-1003">Cell membrane</keyword>
<dbReference type="Pfam" id="PF03717">
    <property type="entry name" value="PBP_dimer"/>
    <property type="match status" value="1"/>
</dbReference>
<dbReference type="PANTHER" id="PTHR30627">
    <property type="entry name" value="PEPTIDOGLYCAN D,D-TRANSPEPTIDASE"/>
    <property type="match status" value="1"/>
</dbReference>
<name>A0ABW0W6W0_9BACL</name>
<evidence type="ECO:0000313" key="14">
    <source>
        <dbReference type="EMBL" id="MFC5652451.1"/>
    </source>
</evidence>
<dbReference type="InterPro" id="IPR036138">
    <property type="entry name" value="PBP_dimer_sf"/>
</dbReference>
<evidence type="ECO:0000256" key="10">
    <source>
        <dbReference type="ARBA" id="ARBA00023316"/>
    </source>
</evidence>
<keyword evidence="5 11" id="KW-0812">Transmembrane</keyword>
<evidence type="ECO:0000259" key="12">
    <source>
        <dbReference type="Pfam" id="PF00905"/>
    </source>
</evidence>
<dbReference type="SUPFAM" id="SSF56519">
    <property type="entry name" value="Penicillin binding protein dimerisation domain"/>
    <property type="match status" value="1"/>
</dbReference>
<feature type="domain" description="Penicillin-binding protein dimerisation" evidence="13">
    <location>
        <begin position="63"/>
        <end position="252"/>
    </location>
</feature>